<evidence type="ECO:0000256" key="1">
    <source>
        <dbReference type="SAM" id="MobiDB-lite"/>
    </source>
</evidence>
<dbReference type="Proteomes" id="UP001152622">
    <property type="component" value="Chromosome 5"/>
</dbReference>
<proteinExistence type="predicted"/>
<comment type="caution">
    <text evidence="2">The sequence shown here is derived from an EMBL/GenBank/DDBJ whole genome shotgun (WGS) entry which is preliminary data.</text>
</comment>
<gene>
    <name evidence="2" type="ORF">SKAU_G00170980</name>
</gene>
<keyword evidence="3" id="KW-1185">Reference proteome</keyword>
<dbReference type="EMBL" id="JAINUF010000005">
    <property type="protein sequence ID" value="KAJ8360573.1"/>
    <property type="molecule type" value="Genomic_DNA"/>
</dbReference>
<organism evidence="2 3">
    <name type="scientific">Synaphobranchus kaupii</name>
    <name type="common">Kaup's arrowtooth eel</name>
    <dbReference type="NCBI Taxonomy" id="118154"/>
    <lineage>
        <taxon>Eukaryota</taxon>
        <taxon>Metazoa</taxon>
        <taxon>Chordata</taxon>
        <taxon>Craniata</taxon>
        <taxon>Vertebrata</taxon>
        <taxon>Euteleostomi</taxon>
        <taxon>Actinopterygii</taxon>
        <taxon>Neopterygii</taxon>
        <taxon>Teleostei</taxon>
        <taxon>Anguilliformes</taxon>
        <taxon>Synaphobranchidae</taxon>
        <taxon>Synaphobranchus</taxon>
    </lineage>
</organism>
<feature type="compositionally biased region" description="Basic and acidic residues" evidence="1">
    <location>
        <begin position="187"/>
        <end position="198"/>
    </location>
</feature>
<feature type="region of interest" description="Disordered" evidence="1">
    <location>
        <begin position="134"/>
        <end position="198"/>
    </location>
</feature>
<dbReference type="AlphaFoldDB" id="A0A9Q1J0C9"/>
<name>A0A9Q1J0C9_SYNKA</name>
<accession>A0A9Q1J0C9</accession>
<evidence type="ECO:0000313" key="3">
    <source>
        <dbReference type="Proteomes" id="UP001152622"/>
    </source>
</evidence>
<protein>
    <submittedName>
        <fullName evidence="2">Uncharacterized protein</fullName>
    </submittedName>
</protein>
<reference evidence="2" key="1">
    <citation type="journal article" date="2023" name="Science">
        <title>Genome structures resolve the early diversification of teleost fishes.</title>
        <authorList>
            <person name="Parey E."/>
            <person name="Louis A."/>
            <person name="Montfort J."/>
            <person name="Bouchez O."/>
            <person name="Roques C."/>
            <person name="Iampietro C."/>
            <person name="Lluch J."/>
            <person name="Castinel A."/>
            <person name="Donnadieu C."/>
            <person name="Desvignes T."/>
            <person name="Floi Bucao C."/>
            <person name="Jouanno E."/>
            <person name="Wen M."/>
            <person name="Mejri S."/>
            <person name="Dirks R."/>
            <person name="Jansen H."/>
            <person name="Henkel C."/>
            <person name="Chen W.J."/>
            <person name="Zahm M."/>
            <person name="Cabau C."/>
            <person name="Klopp C."/>
            <person name="Thompson A.W."/>
            <person name="Robinson-Rechavi M."/>
            <person name="Braasch I."/>
            <person name="Lecointre G."/>
            <person name="Bobe J."/>
            <person name="Postlethwait J.H."/>
            <person name="Berthelot C."/>
            <person name="Roest Crollius H."/>
            <person name="Guiguen Y."/>
        </authorList>
    </citation>
    <scope>NUCLEOTIDE SEQUENCE</scope>
    <source>
        <strain evidence="2">WJC10195</strain>
    </source>
</reference>
<sequence>MPIRRYERQPGVLGGGDTVEFNVKTRAIHSAADCTATSSNRSTSNAFPFTLTIKRGTLGSTKEAAASQVRCEHVQSRQASPFPPHGHRSQPRNKLIPIHGVPRISTALNGPRAVWGGATHFACAANVLTPPLTPPPRDPAASAGTLCRPVHPHLHKPARQAPRGPPSWRRQASLGLNGDAVINSPGRRAEKKPASRVT</sequence>
<evidence type="ECO:0000313" key="2">
    <source>
        <dbReference type="EMBL" id="KAJ8360573.1"/>
    </source>
</evidence>